<name>G2GG11_9ACTN</name>
<evidence type="ECO:0000313" key="2">
    <source>
        <dbReference type="Proteomes" id="UP000004217"/>
    </source>
</evidence>
<accession>G2GG11</accession>
<comment type="caution">
    <text evidence="1">The sequence shown here is derived from an EMBL/GenBank/DDBJ whole genome shotgun (WGS) entry which is preliminary data.</text>
</comment>
<dbReference type="AlphaFoldDB" id="G2GG11"/>
<dbReference type="EMBL" id="AGBF01000088">
    <property type="protein sequence ID" value="EGX57543.1"/>
    <property type="molecule type" value="Genomic_DNA"/>
</dbReference>
<evidence type="ECO:0000313" key="1">
    <source>
        <dbReference type="EMBL" id="EGX57543.1"/>
    </source>
</evidence>
<keyword evidence="2" id="KW-1185">Reference proteome</keyword>
<protein>
    <submittedName>
        <fullName evidence="1">Uncharacterized protein</fullName>
    </submittedName>
</protein>
<gene>
    <name evidence="1" type="ORF">SZN_22226</name>
</gene>
<dbReference type="PATRIC" id="fig|700597.3.peg.4363"/>
<proteinExistence type="predicted"/>
<dbReference type="Pfam" id="PF15575">
    <property type="entry name" value="Imm49"/>
    <property type="match status" value="1"/>
</dbReference>
<organism evidence="1 2">
    <name type="scientific">Streptomyces zinciresistens K42</name>
    <dbReference type="NCBI Taxonomy" id="700597"/>
    <lineage>
        <taxon>Bacteria</taxon>
        <taxon>Bacillati</taxon>
        <taxon>Actinomycetota</taxon>
        <taxon>Actinomycetes</taxon>
        <taxon>Kitasatosporales</taxon>
        <taxon>Streptomycetaceae</taxon>
        <taxon>Streptomyces</taxon>
    </lineage>
</organism>
<dbReference type="Proteomes" id="UP000004217">
    <property type="component" value="Unassembled WGS sequence"/>
</dbReference>
<reference evidence="1 2" key="1">
    <citation type="submission" date="2011-08" db="EMBL/GenBank/DDBJ databases">
        <authorList>
            <person name="Lin Y."/>
            <person name="Hao X."/>
            <person name="Johnstone L."/>
            <person name="Miller S.J."/>
            <person name="Wei G."/>
            <person name="Rensing C."/>
        </authorList>
    </citation>
    <scope>NUCLEOTIDE SEQUENCE [LARGE SCALE GENOMIC DNA]</scope>
    <source>
        <strain evidence="1 2">K42</strain>
    </source>
</reference>
<dbReference type="InterPro" id="IPR029074">
    <property type="entry name" value="Imm49"/>
</dbReference>
<sequence>MLACVCRENEKQRMTEICRFPASPPRRADGDFDAYVYDRVEAVQAYWLKRPEFGDELVAAVAGTGPPVLRHAHSEGVLELRCPPMNLLTQSARKDDGKFDAELAKALEWHKEYGTHDQDRALSADGLTALGPLAVSCLAVQAGHTITAESAHLPTRLLRGIPVNEFPT</sequence>